<accession>A0A2H9TNN9</accession>
<protein>
    <submittedName>
        <fullName evidence="3">Uncharacterized protein</fullName>
    </submittedName>
</protein>
<dbReference type="AlphaFoldDB" id="A0A2H9TNN9"/>
<dbReference type="Pfam" id="PF13300">
    <property type="entry name" value="DUF4078"/>
    <property type="match status" value="1"/>
</dbReference>
<evidence type="ECO:0000256" key="1">
    <source>
        <dbReference type="ARBA" id="ARBA00023054"/>
    </source>
</evidence>
<evidence type="ECO:0000256" key="2">
    <source>
        <dbReference type="SAM" id="Coils"/>
    </source>
</evidence>
<name>A0A2H9TNN9_9FUNG</name>
<dbReference type="OrthoDB" id="983479at2759"/>
<dbReference type="PANTHER" id="PTHR15885:SF1">
    <property type="entry name" value="COILED-COIL DOMAIN-CONTAINING PROTEIN 174"/>
    <property type="match status" value="1"/>
</dbReference>
<keyword evidence="1 2" id="KW-0175">Coiled coil</keyword>
<dbReference type="InterPro" id="IPR025066">
    <property type="entry name" value="CCDC174-like"/>
</dbReference>
<feature type="coiled-coil region" evidence="2">
    <location>
        <begin position="125"/>
        <end position="152"/>
    </location>
</feature>
<sequence>MDIQSISTEAQREAILVNFDKKGWDEKKQEYVGIVENLKPEDPFEFLAKLYNVPKPETLIEYVDEFGRTRLIGPGEKARRDAEQEETRQLLLKFDQGEHFDEPAQPLHYEADREIRNKGVGFFLFSKDEQERQRQMRALDELRNNTVEQRKKALIGKEQKRLRAQSRMALIQARRKKYETNLSRGHD</sequence>
<reference evidence="3 4" key="1">
    <citation type="submission" date="2016-10" db="EMBL/GenBank/DDBJ databases">
        <title>The genome of Paramicrosporidium saccamoebae is the missing link in understanding Cryptomycota and Microsporidia evolution.</title>
        <authorList>
            <person name="Quandt C.A."/>
            <person name="Beaudet D."/>
            <person name="Corsaro D."/>
            <person name="Michel R."/>
            <person name="Corradi N."/>
            <person name="James T."/>
        </authorList>
    </citation>
    <scope>NUCLEOTIDE SEQUENCE [LARGE SCALE GENOMIC DNA]</scope>
    <source>
        <strain evidence="3 4">KSL3</strain>
    </source>
</reference>
<dbReference type="GO" id="GO:0005634">
    <property type="term" value="C:nucleus"/>
    <property type="evidence" value="ECO:0007669"/>
    <property type="project" value="TreeGrafter"/>
</dbReference>
<dbReference type="PANTHER" id="PTHR15885">
    <property type="entry name" value="COILED-COIL DOMAIN-CONTAINING PROTEIN 174"/>
    <property type="match status" value="1"/>
</dbReference>
<keyword evidence="4" id="KW-1185">Reference proteome</keyword>
<dbReference type="Proteomes" id="UP000240830">
    <property type="component" value="Unassembled WGS sequence"/>
</dbReference>
<proteinExistence type="predicted"/>
<organism evidence="3 4">
    <name type="scientific">Paramicrosporidium saccamoebae</name>
    <dbReference type="NCBI Taxonomy" id="1246581"/>
    <lineage>
        <taxon>Eukaryota</taxon>
        <taxon>Fungi</taxon>
        <taxon>Fungi incertae sedis</taxon>
        <taxon>Cryptomycota</taxon>
        <taxon>Cryptomycota incertae sedis</taxon>
        <taxon>Paramicrosporidium</taxon>
    </lineage>
</organism>
<dbReference type="STRING" id="1246581.A0A2H9TNN9"/>
<evidence type="ECO:0000313" key="3">
    <source>
        <dbReference type="EMBL" id="PJF19354.1"/>
    </source>
</evidence>
<gene>
    <name evidence="3" type="ORF">PSACC_00879</name>
</gene>
<comment type="caution">
    <text evidence="3">The sequence shown here is derived from an EMBL/GenBank/DDBJ whole genome shotgun (WGS) entry which is preliminary data.</text>
</comment>
<dbReference type="EMBL" id="MTSL01000065">
    <property type="protein sequence ID" value="PJF19354.1"/>
    <property type="molecule type" value="Genomic_DNA"/>
</dbReference>
<evidence type="ECO:0000313" key="4">
    <source>
        <dbReference type="Proteomes" id="UP000240830"/>
    </source>
</evidence>